<keyword evidence="5" id="KW-0413">Isomerase</keyword>
<evidence type="ECO:0000256" key="4">
    <source>
        <dbReference type="ARBA" id="ARBA00046368"/>
    </source>
</evidence>
<dbReference type="InterPro" id="IPR020892">
    <property type="entry name" value="Cyclophilin-type_PPIase_CS"/>
</dbReference>
<comment type="subcellular location">
    <subcellularLocation>
        <location evidence="1">Nucleus</location>
    </subcellularLocation>
</comment>
<evidence type="ECO:0000259" key="7">
    <source>
        <dbReference type="PROSITE" id="PS50072"/>
    </source>
</evidence>
<accession>A0A820CVZ6</accession>
<keyword evidence="5" id="KW-0697">Rotamase</keyword>
<keyword evidence="3" id="KW-0539">Nucleus</keyword>
<dbReference type="Proteomes" id="UP000663851">
    <property type="component" value="Unassembled WGS sequence"/>
</dbReference>
<dbReference type="GO" id="GO:0071013">
    <property type="term" value="C:catalytic step 2 spliceosome"/>
    <property type="evidence" value="ECO:0007669"/>
    <property type="project" value="TreeGrafter"/>
</dbReference>
<protein>
    <recommendedName>
        <fullName evidence="5">Peptidyl-prolyl cis-trans isomerase</fullName>
        <shortName evidence="5">PPIase</shortName>
        <ecNumber evidence="5">5.2.1.8</ecNumber>
    </recommendedName>
</protein>
<reference evidence="9" key="1">
    <citation type="submission" date="2021-02" db="EMBL/GenBank/DDBJ databases">
        <authorList>
            <person name="Nowell W R."/>
        </authorList>
    </citation>
    <scope>NUCLEOTIDE SEQUENCE</scope>
</reference>
<evidence type="ECO:0000313" key="8">
    <source>
        <dbReference type="EMBL" id="CAF4162469.1"/>
    </source>
</evidence>
<dbReference type="EC" id="5.2.1.8" evidence="5"/>
<comment type="caution">
    <text evidence="9">The sequence shown here is derived from an EMBL/GenBank/DDBJ whole genome shotgun (WGS) entry which is preliminary data.</text>
</comment>
<comment type="subunit">
    <text evidence="4">Part of the activated spliceosome B/catalytic step 1 spliceosome, one of the forms of the spliceosome which has a well-formed active site but still cannot catalyze the branching reaction and is composed at least of 52 proteins, the U2, U5 and U6 snRNAs and the pre-mRNA. Recruited during early steps of activated spliceosome B maturation, it is probably one of the first proteins released from this complex as he matures to the spliceosome C complex. Component of the minor spliceosome, which splices U12-type introns.</text>
</comment>
<name>A0A820CVZ6_9BILA</name>
<evidence type="ECO:0000313" key="12">
    <source>
        <dbReference type="Proteomes" id="UP000663862"/>
    </source>
</evidence>
<feature type="region of interest" description="Disordered" evidence="6">
    <location>
        <begin position="65"/>
        <end position="86"/>
    </location>
</feature>
<dbReference type="PANTHER" id="PTHR45625:SF6">
    <property type="entry name" value="SPLICEOSOME-ASSOCIATED PROTEIN CWC27 HOMOLOG"/>
    <property type="match status" value="1"/>
</dbReference>
<dbReference type="AlphaFoldDB" id="A0A820CVZ6"/>
<dbReference type="InterPro" id="IPR044666">
    <property type="entry name" value="Cyclophilin_A-like"/>
</dbReference>
<dbReference type="PROSITE" id="PS50072">
    <property type="entry name" value="CSA_PPIASE_2"/>
    <property type="match status" value="1"/>
</dbReference>
<evidence type="ECO:0000256" key="1">
    <source>
        <dbReference type="ARBA" id="ARBA00004123"/>
    </source>
</evidence>
<evidence type="ECO:0000313" key="10">
    <source>
        <dbReference type="EMBL" id="CAF4530332.1"/>
    </source>
</evidence>
<dbReference type="PANTHER" id="PTHR45625">
    <property type="entry name" value="PEPTIDYL-PROLYL CIS-TRANS ISOMERASE-RELATED"/>
    <property type="match status" value="1"/>
</dbReference>
<dbReference type="EMBL" id="CAJOBO010000207">
    <property type="protein sequence ID" value="CAF4162469.1"/>
    <property type="molecule type" value="Genomic_DNA"/>
</dbReference>
<comment type="catalytic activity">
    <reaction evidence="5">
        <text>[protein]-peptidylproline (omega=180) = [protein]-peptidylproline (omega=0)</text>
        <dbReference type="Rhea" id="RHEA:16237"/>
        <dbReference type="Rhea" id="RHEA-COMP:10747"/>
        <dbReference type="Rhea" id="RHEA-COMP:10748"/>
        <dbReference type="ChEBI" id="CHEBI:83833"/>
        <dbReference type="ChEBI" id="CHEBI:83834"/>
        <dbReference type="EC" id="5.2.1.8"/>
    </reaction>
</comment>
<evidence type="ECO:0000313" key="9">
    <source>
        <dbReference type="EMBL" id="CAF4221904.1"/>
    </source>
</evidence>
<sequence length="86" mass="9247">MSNIYIQEPATRGKVILDTTVGDIEIELFSKECPLACRNFLQLCMNGYYDGTIFHRVVPNFIAQGGDPTGTGEGGESATGTAFAAR</sequence>
<dbReference type="GO" id="GO:0003755">
    <property type="term" value="F:peptidyl-prolyl cis-trans isomerase activity"/>
    <property type="evidence" value="ECO:0007669"/>
    <property type="project" value="UniProtKB-UniRule"/>
</dbReference>
<dbReference type="Proteomes" id="UP000663873">
    <property type="component" value="Unassembled WGS sequence"/>
</dbReference>
<proteinExistence type="inferred from homology"/>
<feature type="domain" description="PPIase cyclophilin-type" evidence="7">
    <location>
        <begin position="18"/>
        <end position="86"/>
    </location>
</feature>
<dbReference type="PROSITE" id="PS00170">
    <property type="entry name" value="CSA_PPIASE_1"/>
    <property type="match status" value="1"/>
</dbReference>
<dbReference type="SUPFAM" id="SSF50891">
    <property type="entry name" value="Cyclophilin-like"/>
    <property type="match status" value="1"/>
</dbReference>
<dbReference type="Gene3D" id="2.40.100.10">
    <property type="entry name" value="Cyclophilin-like"/>
    <property type="match status" value="1"/>
</dbReference>
<evidence type="ECO:0000313" key="13">
    <source>
        <dbReference type="Proteomes" id="UP000663873"/>
    </source>
</evidence>
<evidence type="ECO:0000256" key="5">
    <source>
        <dbReference type="RuleBase" id="RU363019"/>
    </source>
</evidence>
<dbReference type="EMBL" id="CAJOBP010034881">
    <property type="protein sequence ID" value="CAF4702187.1"/>
    <property type="molecule type" value="Genomic_DNA"/>
</dbReference>
<dbReference type="Pfam" id="PF00160">
    <property type="entry name" value="Pro_isomerase"/>
    <property type="match status" value="1"/>
</dbReference>
<feature type="compositionally biased region" description="Gly residues" evidence="6">
    <location>
        <begin position="67"/>
        <end position="77"/>
    </location>
</feature>
<evidence type="ECO:0000256" key="3">
    <source>
        <dbReference type="ARBA" id="ARBA00023242"/>
    </source>
</evidence>
<dbReference type="Proteomes" id="UP000663862">
    <property type="component" value="Unassembled WGS sequence"/>
</dbReference>
<dbReference type="EMBL" id="CAJOBS010000232">
    <property type="protein sequence ID" value="CAF4530332.1"/>
    <property type="molecule type" value="Genomic_DNA"/>
</dbReference>
<dbReference type="InterPro" id="IPR029000">
    <property type="entry name" value="Cyclophilin-like_dom_sf"/>
</dbReference>
<comment type="similarity">
    <text evidence="2 5">Belongs to the cyclophilin-type PPIase family.</text>
</comment>
<evidence type="ECO:0000313" key="11">
    <source>
        <dbReference type="EMBL" id="CAF4702187.1"/>
    </source>
</evidence>
<evidence type="ECO:0000256" key="6">
    <source>
        <dbReference type="SAM" id="MobiDB-lite"/>
    </source>
</evidence>
<gene>
    <name evidence="8" type="ORF">HFQ381_LOCUS5057</name>
    <name evidence="10" type="ORF">TOA249_LOCUS5677</name>
    <name evidence="9" type="ORF">TSG867_LOCUS1338</name>
    <name evidence="11" type="ORF">UJA718_LOCUS36299</name>
</gene>
<dbReference type="Proteomes" id="UP000663838">
    <property type="component" value="Unassembled WGS sequence"/>
</dbReference>
<dbReference type="PRINTS" id="PR00153">
    <property type="entry name" value="CSAPPISMRASE"/>
</dbReference>
<dbReference type="InterPro" id="IPR002130">
    <property type="entry name" value="Cyclophilin-type_PPIase_dom"/>
</dbReference>
<evidence type="ECO:0000256" key="2">
    <source>
        <dbReference type="ARBA" id="ARBA00007365"/>
    </source>
</evidence>
<organism evidence="9 12">
    <name type="scientific">Rotaria socialis</name>
    <dbReference type="NCBI Taxonomy" id="392032"/>
    <lineage>
        <taxon>Eukaryota</taxon>
        <taxon>Metazoa</taxon>
        <taxon>Spiralia</taxon>
        <taxon>Gnathifera</taxon>
        <taxon>Rotifera</taxon>
        <taxon>Eurotatoria</taxon>
        <taxon>Bdelloidea</taxon>
        <taxon>Philodinida</taxon>
        <taxon>Philodinidae</taxon>
        <taxon>Rotaria</taxon>
    </lineage>
</organism>
<keyword evidence="13" id="KW-1185">Reference proteome</keyword>
<comment type="function">
    <text evidence="5">PPIases accelerate the folding of proteins. It catalyzes the cis-trans isomerization of proline imidic peptide bonds in oligopeptides.</text>
</comment>
<dbReference type="EMBL" id="CAJOBQ010000029">
    <property type="protein sequence ID" value="CAF4221904.1"/>
    <property type="molecule type" value="Genomic_DNA"/>
</dbReference>
<dbReference type="GO" id="GO:0006457">
    <property type="term" value="P:protein folding"/>
    <property type="evidence" value="ECO:0007669"/>
    <property type="project" value="InterPro"/>
</dbReference>